<proteinExistence type="predicted"/>
<dbReference type="AlphaFoldDB" id="A0A7N2R3T8"/>
<name>A0A7N2R3T8_QUELO</name>
<dbReference type="PANTHER" id="PTHR47074:SF48">
    <property type="entry name" value="POLYNUCLEOTIDYL TRANSFERASE, RIBONUCLEASE H-LIKE SUPERFAMILY PROTEIN"/>
    <property type="match status" value="1"/>
</dbReference>
<dbReference type="EnsemblPlants" id="QL04p086248:mrna">
    <property type="protein sequence ID" value="QL04p086248:mrna"/>
    <property type="gene ID" value="QL04p086248"/>
</dbReference>
<evidence type="ECO:0000313" key="2">
    <source>
        <dbReference type="Proteomes" id="UP000594261"/>
    </source>
</evidence>
<organism evidence="1 2">
    <name type="scientific">Quercus lobata</name>
    <name type="common">Valley oak</name>
    <dbReference type="NCBI Taxonomy" id="97700"/>
    <lineage>
        <taxon>Eukaryota</taxon>
        <taxon>Viridiplantae</taxon>
        <taxon>Streptophyta</taxon>
        <taxon>Embryophyta</taxon>
        <taxon>Tracheophyta</taxon>
        <taxon>Spermatophyta</taxon>
        <taxon>Magnoliopsida</taxon>
        <taxon>eudicotyledons</taxon>
        <taxon>Gunneridae</taxon>
        <taxon>Pentapetalae</taxon>
        <taxon>rosids</taxon>
        <taxon>fabids</taxon>
        <taxon>Fagales</taxon>
        <taxon>Fagaceae</taxon>
        <taxon>Quercus</taxon>
    </lineage>
</organism>
<reference evidence="1 2" key="1">
    <citation type="journal article" date="2016" name="G3 (Bethesda)">
        <title>First Draft Assembly and Annotation of the Genome of a California Endemic Oak Quercus lobata Nee (Fagaceae).</title>
        <authorList>
            <person name="Sork V.L."/>
            <person name="Fitz-Gibbon S.T."/>
            <person name="Puiu D."/>
            <person name="Crepeau M."/>
            <person name="Gugger P.F."/>
            <person name="Sherman R."/>
            <person name="Stevens K."/>
            <person name="Langley C.H."/>
            <person name="Pellegrini M."/>
            <person name="Salzberg S.L."/>
        </authorList>
    </citation>
    <scope>NUCLEOTIDE SEQUENCE [LARGE SCALE GENOMIC DNA]</scope>
    <source>
        <strain evidence="1 2">cv. SW786</strain>
    </source>
</reference>
<reference evidence="1" key="2">
    <citation type="submission" date="2021-01" db="UniProtKB">
        <authorList>
            <consortium name="EnsemblPlants"/>
        </authorList>
    </citation>
    <scope>IDENTIFICATION</scope>
</reference>
<evidence type="ECO:0000313" key="1">
    <source>
        <dbReference type="EnsemblPlants" id="QL04p086248:mrna"/>
    </source>
</evidence>
<dbReference type="Proteomes" id="UP000594261">
    <property type="component" value="Chromosome 4"/>
</dbReference>
<sequence length="263" mass="30138">MSLNKGAVWRVGNGESIKILEHTCLPDHSNSKVVSPRTNTDALFVKDLFLEDRRVWDPGLVERIFLPWEAELIQRIPVSEEYVEDLLIWPLTRTGDYSVQSPYQMLETNARRLNPGSFSLDGQSKAVWKSNISFVRFYRKQYWSFFERRNRLRENQPTWPLKEVGERAIVLVREFFDACKSDAGPSVLAAHVRWSRPPEGIYKVNFDAAMFENSSCAGIWVAIRDSDSEIIATLSERIPLPFSVEMVEAMAALFAQGSCLSKE</sequence>
<keyword evidence="2" id="KW-1185">Reference proteome</keyword>
<protein>
    <submittedName>
        <fullName evidence="1">Uncharacterized protein</fullName>
    </submittedName>
</protein>
<dbReference type="InParanoid" id="A0A7N2R3T8"/>
<dbReference type="EMBL" id="LRBV02000004">
    <property type="status" value="NOT_ANNOTATED_CDS"/>
    <property type="molecule type" value="Genomic_DNA"/>
</dbReference>
<dbReference type="InterPro" id="IPR052929">
    <property type="entry name" value="RNase_H-like_EbsB-rel"/>
</dbReference>
<accession>A0A7N2R3T8</accession>
<dbReference type="Gramene" id="QL04p086248:mrna">
    <property type="protein sequence ID" value="QL04p086248:mrna"/>
    <property type="gene ID" value="QL04p086248"/>
</dbReference>
<dbReference type="PANTHER" id="PTHR47074">
    <property type="entry name" value="BNAC02G40300D PROTEIN"/>
    <property type="match status" value="1"/>
</dbReference>